<feature type="region of interest" description="Disordered" evidence="1">
    <location>
        <begin position="63"/>
        <end position="83"/>
    </location>
</feature>
<dbReference type="Proteomes" id="UP000604046">
    <property type="component" value="Unassembled WGS sequence"/>
</dbReference>
<reference evidence="2" key="1">
    <citation type="submission" date="2021-02" db="EMBL/GenBank/DDBJ databases">
        <authorList>
            <person name="Dougan E. K."/>
            <person name="Rhodes N."/>
            <person name="Thang M."/>
            <person name="Chan C."/>
        </authorList>
    </citation>
    <scope>NUCLEOTIDE SEQUENCE</scope>
</reference>
<name>A0A812LWE4_9DINO</name>
<keyword evidence="3" id="KW-1185">Reference proteome</keyword>
<evidence type="ECO:0000313" key="3">
    <source>
        <dbReference type="Proteomes" id="UP000604046"/>
    </source>
</evidence>
<evidence type="ECO:0000256" key="1">
    <source>
        <dbReference type="SAM" id="MobiDB-lite"/>
    </source>
</evidence>
<comment type="caution">
    <text evidence="2">The sequence shown here is derived from an EMBL/GenBank/DDBJ whole genome shotgun (WGS) entry which is preliminary data.</text>
</comment>
<dbReference type="EMBL" id="CAJNDS010001113">
    <property type="protein sequence ID" value="CAE7248186.1"/>
    <property type="molecule type" value="Genomic_DNA"/>
</dbReference>
<proteinExistence type="predicted"/>
<gene>
    <name evidence="2" type="ORF">SNAT2548_LOCUS11982</name>
</gene>
<organism evidence="2 3">
    <name type="scientific">Symbiodinium natans</name>
    <dbReference type="NCBI Taxonomy" id="878477"/>
    <lineage>
        <taxon>Eukaryota</taxon>
        <taxon>Sar</taxon>
        <taxon>Alveolata</taxon>
        <taxon>Dinophyceae</taxon>
        <taxon>Suessiales</taxon>
        <taxon>Symbiodiniaceae</taxon>
        <taxon>Symbiodinium</taxon>
    </lineage>
</organism>
<protein>
    <submittedName>
        <fullName evidence="2">Uncharacterized protein</fullName>
    </submittedName>
</protein>
<accession>A0A812LWE4</accession>
<evidence type="ECO:0000313" key="2">
    <source>
        <dbReference type="EMBL" id="CAE7248186.1"/>
    </source>
</evidence>
<dbReference type="AlphaFoldDB" id="A0A812LWE4"/>
<sequence>MPDVHHLKRLVQLTPVTLDFCRYGANYRKRTTIYVSDASMLSDLEKKCNHRRQHRRLGAWRDRKNKKGNFPEAKATKAKKIQVQHQATKEATAYPIELCESWATCVAQHIQ</sequence>